<reference evidence="1 2" key="1">
    <citation type="submission" date="2014-01" db="EMBL/GenBank/DDBJ databases">
        <title>Development of a Comparative Genomic Fingerprinting Assay for High Resolution Genotyping of Arcobacter butzleri.</title>
        <authorList>
            <person name="Webb A.L."/>
            <person name="Inglis G.D."/>
            <person name="Kruczkiewicz P."/>
            <person name="Selinger L.B."/>
            <person name="Taboada E.N."/>
        </authorList>
    </citation>
    <scope>NUCLEOTIDE SEQUENCE [LARGE SCALE GENOMIC DNA]</scope>
    <source>
        <strain evidence="1 2">L348</strain>
    </source>
</reference>
<gene>
    <name evidence="1" type="ORF">AA20_01200</name>
</gene>
<name>A0A0G9K6Q0_9BACT</name>
<organism evidence="1 2">
    <name type="scientific">Aliarcobacter butzleri L348</name>
    <dbReference type="NCBI Taxonomy" id="1447256"/>
    <lineage>
        <taxon>Bacteria</taxon>
        <taxon>Pseudomonadati</taxon>
        <taxon>Campylobacterota</taxon>
        <taxon>Epsilonproteobacteria</taxon>
        <taxon>Campylobacterales</taxon>
        <taxon>Arcobacteraceae</taxon>
        <taxon>Aliarcobacter</taxon>
    </lineage>
</organism>
<dbReference type="PATRIC" id="fig|1447256.3.peg.232"/>
<dbReference type="Proteomes" id="UP000035514">
    <property type="component" value="Unassembled WGS sequence"/>
</dbReference>
<dbReference type="RefSeq" id="WP_046996071.1">
    <property type="nucleotide sequence ID" value="NZ_JAIQ01000033.1"/>
</dbReference>
<sequence>MNVKILKILLILFAIFLFSGCCEKQMVYVDRPVEVKVPVSCVVPETKCDFKKDTDTEVITSLLMCIENLRKNSEVCK</sequence>
<comment type="caution">
    <text evidence="1">The sequence shown here is derived from an EMBL/GenBank/DDBJ whole genome shotgun (WGS) entry which is preliminary data.</text>
</comment>
<evidence type="ECO:0008006" key="3">
    <source>
        <dbReference type="Google" id="ProtNLM"/>
    </source>
</evidence>
<accession>A0A0G9K6Q0</accession>
<evidence type="ECO:0000313" key="1">
    <source>
        <dbReference type="EMBL" id="KLE02202.1"/>
    </source>
</evidence>
<dbReference type="EMBL" id="JAIQ01000033">
    <property type="protein sequence ID" value="KLE02202.1"/>
    <property type="molecule type" value="Genomic_DNA"/>
</dbReference>
<protein>
    <recommendedName>
        <fullName evidence="3">Lipoprotein</fullName>
    </recommendedName>
</protein>
<dbReference type="PROSITE" id="PS51257">
    <property type="entry name" value="PROKAR_LIPOPROTEIN"/>
    <property type="match status" value="1"/>
</dbReference>
<dbReference type="AlphaFoldDB" id="A0A0G9K6Q0"/>
<evidence type="ECO:0000313" key="2">
    <source>
        <dbReference type="Proteomes" id="UP000035514"/>
    </source>
</evidence>
<proteinExistence type="predicted"/>